<feature type="transmembrane region" description="Helical" evidence="1">
    <location>
        <begin position="270"/>
        <end position="289"/>
    </location>
</feature>
<dbReference type="RefSeq" id="XP_007693364.1">
    <property type="nucleotide sequence ID" value="XM_007695174.1"/>
</dbReference>
<name>W6YX70_COCMI</name>
<keyword evidence="1" id="KW-1133">Transmembrane helix</keyword>
<dbReference type="OrthoDB" id="9451547at2759"/>
<dbReference type="GeneID" id="19119467"/>
<feature type="transmembrane region" description="Helical" evidence="1">
    <location>
        <begin position="392"/>
        <end position="416"/>
    </location>
</feature>
<organism evidence="3 4">
    <name type="scientific">Bipolaris oryzae ATCC 44560</name>
    <dbReference type="NCBI Taxonomy" id="930090"/>
    <lineage>
        <taxon>Eukaryota</taxon>
        <taxon>Fungi</taxon>
        <taxon>Dikarya</taxon>
        <taxon>Ascomycota</taxon>
        <taxon>Pezizomycotina</taxon>
        <taxon>Dothideomycetes</taxon>
        <taxon>Pleosporomycetidae</taxon>
        <taxon>Pleosporales</taxon>
        <taxon>Pleosporineae</taxon>
        <taxon>Pleosporaceae</taxon>
        <taxon>Bipolaris</taxon>
    </lineage>
</organism>
<sequence>MDILWSCTSTIFLCCWSMLCLNVPGPRDTNGTKLRRKAMIFILTLFTPEVVTMTASGQYFAARQSVKDFKAANISDWSPQHAFFAEMGGFVLQTRDWVPFPISAKQLLWLIQHEYVAIPSALTGRILDRNKVDNLTRFLMVTQTVWFLANFFTRIAQNLSPTALELTTVAFIYASLPTMFFWWHKPADVSVSEILTTNASIAEILLTGGEAAREPYGNTPLDFLDRREWFWMIYWAHFRTAVRGLGIPAGTRVRPIDRFSNFSSPEPPTWFFGLGAIYYFGFCAIFVAGWHLSLPSQREQLLWRVASLTALGTLVGCFIVTEITFRIWPYLQYSLGTRKDQGILEMDQSLSLIPFDRRKDESGISEGLRPRPRPRTIWDWIRNNTTSQNPRLSLPLLTAILLQLLCFTHLLARFYIVVEDFVAMRSLPLSCYKTTVWQQFIPHLGQ</sequence>
<dbReference type="Proteomes" id="UP000054032">
    <property type="component" value="Unassembled WGS sequence"/>
</dbReference>
<evidence type="ECO:0000313" key="4">
    <source>
        <dbReference type="Proteomes" id="UP000054032"/>
    </source>
</evidence>
<keyword evidence="1" id="KW-0812">Transmembrane</keyword>
<dbReference type="KEGG" id="bor:COCMIDRAFT_109613"/>
<keyword evidence="2" id="KW-0732">Signal</keyword>
<dbReference type="EMBL" id="KI964196">
    <property type="protein sequence ID" value="EUC40119.1"/>
    <property type="molecule type" value="Genomic_DNA"/>
</dbReference>
<reference evidence="3 4" key="1">
    <citation type="journal article" date="2013" name="PLoS Genet.">
        <title>Comparative genome structure, secondary metabolite, and effector coding capacity across Cochliobolus pathogens.</title>
        <authorList>
            <person name="Condon B.J."/>
            <person name="Leng Y."/>
            <person name="Wu D."/>
            <person name="Bushley K.E."/>
            <person name="Ohm R.A."/>
            <person name="Otillar R."/>
            <person name="Martin J."/>
            <person name="Schackwitz W."/>
            <person name="Grimwood J."/>
            <person name="MohdZainudin N."/>
            <person name="Xue C."/>
            <person name="Wang R."/>
            <person name="Manning V.A."/>
            <person name="Dhillon B."/>
            <person name="Tu Z.J."/>
            <person name="Steffenson B.J."/>
            <person name="Salamov A."/>
            <person name="Sun H."/>
            <person name="Lowry S."/>
            <person name="LaButti K."/>
            <person name="Han J."/>
            <person name="Copeland A."/>
            <person name="Lindquist E."/>
            <person name="Barry K."/>
            <person name="Schmutz J."/>
            <person name="Baker S.E."/>
            <person name="Ciuffetti L.M."/>
            <person name="Grigoriev I.V."/>
            <person name="Zhong S."/>
            <person name="Turgeon B.G."/>
        </authorList>
    </citation>
    <scope>NUCLEOTIDE SEQUENCE [LARGE SCALE GENOMIC DNA]</scope>
    <source>
        <strain evidence="3 4">ATCC 44560</strain>
    </source>
</reference>
<evidence type="ECO:0008006" key="5">
    <source>
        <dbReference type="Google" id="ProtNLM"/>
    </source>
</evidence>
<feature type="signal peptide" evidence="2">
    <location>
        <begin position="1"/>
        <end position="20"/>
    </location>
</feature>
<keyword evidence="4" id="KW-1185">Reference proteome</keyword>
<dbReference type="HOGENOM" id="CLU_022883_1_0_1"/>
<proteinExistence type="predicted"/>
<dbReference type="eggNOG" id="ENOG502SI2K">
    <property type="taxonomic scope" value="Eukaryota"/>
</dbReference>
<dbReference type="PANTHER" id="PTHR35043">
    <property type="entry name" value="TRANSCRIPTION FACTOR DOMAIN-CONTAINING PROTEIN"/>
    <property type="match status" value="1"/>
</dbReference>
<feature type="transmembrane region" description="Helical" evidence="1">
    <location>
        <begin position="38"/>
        <end position="61"/>
    </location>
</feature>
<gene>
    <name evidence="3" type="ORF">COCMIDRAFT_109613</name>
</gene>
<evidence type="ECO:0000256" key="1">
    <source>
        <dbReference type="SAM" id="Phobius"/>
    </source>
</evidence>
<feature type="transmembrane region" description="Helical" evidence="1">
    <location>
        <begin position="163"/>
        <end position="183"/>
    </location>
</feature>
<protein>
    <recommendedName>
        <fullName evidence="5">Wax synthase domain-containing protein</fullName>
    </recommendedName>
</protein>
<feature type="chain" id="PRO_5004889486" description="Wax synthase domain-containing protein" evidence="2">
    <location>
        <begin position="21"/>
        <end position="446"/>
    </location>
</feature>
<keyword evidence="1" id="KW-0472">Membrane</keyword>
<feature type="transmembrane region" description="Helical" evidence="1">
    <location>
        <begin position="301"/>
        <end position="328"/>
    </location>
</feature>
<dbReference type="AlphaFoldDB" id="W6YX70"/>
<evidence type="ECO:0000256" key="2">
    <source>
        <dbReference type="SAM" id="SignalP"/>
    </source>
</evidence>
<evidence type="ECO:0000313" key="3">
    <source>
        <dbReference type="EMBL" id="EUC40119.1"/>
    </source>
</evidence>
<dbReference type="PANTHER" id="PTHR35043:SF8">
    <property type="entry name" value="DUF4220 DOMAIN-CONTAINING PROTEIN"/>
    <property type="match status" value="1"/>
</dbReference>
<accession>W6YX70</accession>